<dbReference type="Proteomes" id="UP000034036">
    <property type="component" value="Unassembled WGS sequence"/>
</dbReference>
<evidence type="ECO:0000256" key="1">
    <source>
        <dbReference type="SAM" id="Coils"/>
    </source>
</evidence>
<dbReference type="Pfam" id="PF13365">
    <property type="entry name" value="Trypsin_2"/>
    <property type="match status" value="1"/>
</dbReference>
<feature type="coiled-coil region" evidence="1">
    <location>
        <begin position="442"/>
        <end position="469"/>
    </location>
</feature>
<dbReference type="PANTHER" id="PTHR22939:SF129">
    <property type="entry name" value="SERINE PROTEASE HTRA2, MITOCHONDRIAL"/>
    <property type="match status" value="1"/>
</dbReference>
<dbReference type="PANTHER" id="PTHR22939">
    <property type="entry name" value="SERINE PROTEASE FAMILY S1C HTRA-RELATED"/>
    <property type="match status" value="1"/>
</dbReference>
<protein>
    <submittedName>
        <fullName evidence="4">Serine protease</fullName>
    </submittedName>
</protein>
<keyword evidence="3" id="KW-0732">Signal</keyword>
<dbReference type="InterPro" id="IPR043504">
    <property type="entry name" value="Peptidase_S1_PA_chymotrypsin"/>
</dbReference>
<gene>
    <name evidence="4" type="ORF">UV11_C0005G0026</name>
</gene>
<dbReference type="GO" id="GO:0004252">
    <property type="term" value="F:serine-type endopeptidase activity"/>
    <property type="evidence" value="ECO:0007669"/>
    <property type="project" value="TreeGrafter"/>
</dbReference>
<evidence type="ECO:0000313" key="5">
    <source>
        <dbReference type="Proteomes" id="UP000034036"/>
    </source>
</evidence>
<dbReference type="Gene3D" id="2.40.10.10">
    <property type="entry name" value="Trypsin-like serine proteases"/>
    <property type="match status" value="1"/>
</dbReference>
<evidence type="ECO:0000256" key="3">
    <source>
        <dbReference type="SAM" id="SignalP"/>
    </source>
</evidence>
<feature type="chain" id="PRO_5002535786" evidence="3">
    <location>
        <begin position="23"/>
        <end position="569"/>
    </location>
</feature>
<dbReference type="Gene3D" id="2.40.10.120">
    <property type="match status" value="1"/>
</dbReference>
<comment type="caution">
    <text evidence="4">The sequence shown here is derived from an EMBL/GenBank/DDBJ whole genome shotgun (WGS) entry which is preliminary data.</text>
</comment>
<sequence>MNKSFFLIFACLVFAAVSIFTAATDARILTASLLPRLEEKELSLSEEDLAALIKPSVVRVVEYASGTSSIPNFKIDLEKSTVKILKTKKEAPIDFKYTGTGFVVSPEGYILTNAHLISPEMIKYMVITPALFAEVFNQAFSLALKDPNNKALNDEEKLAEFGTKAFKQIIASSTFSIERKVVVANPLFNDEKFEDIVDHGFPAEIAAVNDNFMEDDVDVGILKINEAKMPAAKLGDSKVFKTGSKVYVFGFPNSAQVTFKDFFESSFTGGVVNAIKDSKNKKIKYLQIDVKIAPGSSGGPLISEKGLIGGIITLQSDKQEGDSFAFAIPIEDALDFMHKNSSVKERPGDYYSHLIVGLELMQNKKCKAALEEFRQAKNINSAFTVSQLIEPYEKKCNDMIVSGASIDTSFEEWKARVGLVPAITWVSMAGGVGTIIIAWIVIVYLRRRMKKGEREMEMIEKRISSDEARQNNKEGVSASPVLEVQKTEVREPRKMNEEELVGSMREASVNFKNSEKEKALENFYTDSKINPEVANYINEAKAAGMSEEKMRSDLRGAGWGEDIISKAFQ</sequence>
<name>A0A0G0ZIX9_9BACT</name>
<keyword evidence="1" id="KW-0175">Coiled coil</keyword>
<organism evidence="4 5">
    <name type="scientific">Candidatus Giovannonibacteria bacterium GW2011_GWF2_42_19</name>
    <dbReference type="NCBI Taxonomy" id="1618659"/>
    <lineage>
        <taxon>Bacteria</taxon>
        <taxon>Candidatus Giovannoniibacteriota</taxon>
    </lineage>
</organism>
<evidence type="ECO:0000313" key="4">
    <source>
        <dbReference type="EMBL" id="KKS48707.1"/>
    </source>
</evidence>
<dbReference type="SUPFAM" id="SSF50494">
    <property type="entry name" value="Trypsin-like serine proteases"/>
    <property type="match status" value="1"/>
</dbReference>
<keyword evidence="2" id="KW-0812">Transmembrane</keyword>
<keyword evidence="4" id="KW-0645">Protease</keyword>
<dbReference type="AlphaFoldDB" id="A0A0G0ZIX9"/>
<keyword evidence="2" id="KW-1133">Transmembrane helix</keyword>
<dbReference type="GO" id="GO:0006508">
    <property type="term" value="P:proteolysis"/>
    <property type="evidence" value="ECO:0007669"/>
    <property type="project" value="UniProtKB-KW"/>
</dbReference>
<proteinExistence type="predicted"/>
<dbReference type="STRING" id="1618659.UV11_C0005G0026"/>
<accession>A0A0G0ZIX9</accession>
<reference evidence="4 5" key="1">
    <citation type="journal article" date="2015" name="Nature">
        <title>rRNA introns, odd ribosomes, and small enigmatic genomes across a large radiation of phyla.</title>
        <authorList>
            <person name="Brown C.T."/>
            <person name="Hug L.A."/>
            <person name="Thomas B.C."/>
            <person name="Sharon I."/>
            <person name="Castelle C.J."/>
            <person name="Singh A."/>
            <person name="Wilkins M.J."/>
            <person name="Williams K.H."/>
            <person name="Banfield J.F."/>
        </authorList>
    </citation>
    <scope>NUCLEOTIDE SEQUENCE [LARGE SCALE GENOMIC DNA]</scope>
</reference>
<feature type="signal peptide" evidence="3">
    <location>
        <begin position="1"/>
        <end position="22"/>
    </location>
</feature>
<dbReference type="InterPro" id="IPR009003">
    <property type="entry name" value="Peptidase_S1_PA"/>
</dbReference>
<keyword evidence="2" id="KW-0472">Membrane</keyword>
<evidence type="ECO:0000256" key="2">
    <source>
        <dbReference type="SAM" id="Phobius"/>
    </source>
</evidence>
<feature type="transmembrane region" description="Helical" evidence="2">
    <location>
        <begin position="422"/>
        <end position="445"/>
    </location>
</feature>
<dbReference type="EMBL" id="LCDF01000005">
    <property type="protein sequence ID" value="KKS48707.1"/>
    <property type="molecule type" value="Genomic_DNA"/>
</dbReference>
<keyword evidence="4" id="KW-0378">Hydrolase</keyword>